<keyword evidence="2" id="KW-0472">Membrane</keyword>
<feature type="compositionally biased region" description="Basic and acidic residues" evidence="1">
    <location>
        <begin position="342"/>
        <end position="351"/>
    </location>
</feature>
<dbReference type="CTD" id="9818372"/>
<comment type="caution">
    <text evidence="3">The sequence shown here is derived from an EMBL/GenBank/DDBJ whole genome shotgun (WGS) entry which is preliminary data.</text>
</comment>
<keyword evidence="2" id="KW-1133">Transmembrane helix</keyword>
<dbReference type="PROSITE" id="PS51257">
    <property type="entry name" value="PROKAR_LIPOPROTEIN"/>
    <property type="match status" value="1"/>
</dbReference>
<dbReference type="PANTHER" id="PTHR35178:SF1">
    <property type="entry name" value="CUB DOMAIN-CONTAINING PROTEIN-RELATED"/>
    <property type="match status" value="1"/>
</dbReference>
<accession>A0A6A5FVG8</accession>
<protein>
    <submittedName>
        <fullName evidence="3">Uncharacterized protein</fullName>
    </submittedName>
</protein>
<evidence type="ECO:0000313" key="3">
    <source>
        <dbReference type="EMBL" id="KAF1746608.1"/>
    </source>
</evidence>
<feature type="region of interest" description="Disordered" evidence="1">
    <location>
        <begin position="342"/>
        <end position="361"/>
    </location>
</feature>
<gene>
    <name evidence="3" type="ORF">GCK72_023065</name>
</gene>
<evidence type="ECO:0000256" key="1">
    <source>
        <dbReference type="SAM" id="MobiDB-lite"/>
    </source>
</evidence>
<reference evidence="3 4" key="1">
    <citation type="submission" date="2019-12" db="EMBL/GenBank/DDBJ databases">
        <title>Chromosome-level assembly of the Caenorhabditis remanei genome.</title>
        <authorList>
            <person name="Teterina A.A."/>
            <person name="Willis J.H."/>
            <person name="Phillips P.C."/>
        </authorList>
    </citation>
    <scope>NUCLEOTIDE SEQUENCE [LARGE SCALE GENOMIC DNA]</scope>
    <source>
        <strain evidence="3 4">PX506</strain>
        <tissue evidence="3">Whole organism</tissue>
    </source>
</reference>
<proteinExistence type="predicted"/>
<sequence length="361" mass="41565">MRHKCKIFFGFILLILISCGLMLLFAALTIKYPKELPYLNPYRIAVWARKLGINIDSWKCDTVECLKMWEADDKDDYDEKDVKQFLESNRTTLNPKAPTKISPLKLSCIQCIGGKFLKHRELMQNSKRKQKMGWVNDWYKTNCFLNKVKMLPCSTTCVTIWILEMENGLRGKFNGVMFDCADELIYHSPDIPGRGDLYSDNAIVFNEEAVYNNIRQGYNITYQFTKSNLVDPKDLVAFLKNITATQVPLEVEAISTGNLIVFHTFAGMGIFLVIFAIVICICGCWRDWRYRVKRRKEDKRLLKECADLEKDVVVMSTLVANQDADPYGLASNDEIKNIELDTKNNTEDRHPNGKVCNAHHS</sequence>
<dbReference type="PANTHER" id="PTHR35178">
    <property type="entry name" value="FOLATE RECEPTOR HOMOLOG-RELATED"/>
    <property type="match status" value="1"/>
</dbReference>
<dbReference type="EMBL" id="WUAV01000006">
    <property type="protein sequence ID" value="KAF1746608.1"/>
    <property type="molecule type" value="Genomic_DNA"/>
</dbReference>
<organism evidence="3 4">
    <name type="scientific">Caenorhabditis remanei</name>
    <name type="common">Caenorhabditis vulgaris</name>
    <dbReference type="NCBI Taxonomy" id="31234"/>
    <lineage>
        <taxon>Eukaryota</taxon>
        <taxon>Metazoa</taxon>
        <taxon>Ecdysozoa</taxon>
        <taxon>Nematoda</taxon>
        <taxon>Chromadorea</taxon>
        <taxon>Rhabditida</taxon>
        <taxon>Rhabditina</taxon>
        <taxon>Rhabditomorpha</taxon>
        <taxon>Rhabditoidea</taxon>
        <taxon>Rhabditidae</taxon>
        <taxon>Peloderinae</taxon>
        <taxon>Caenorhabditis</taxon>
    </lineage>
</organism>
<dbReference type="AlphaFoldDB" id="A0A6A5FVG8"/>
<dbReference type="Proteomes" id="UP000483820">
    <property type="component" value="Chromosome X"/>
</dbReference>
<dbReference type="GeneID" id="9818372"/>
<dbReference type="RefSeq" id="XP_003103260.2">
    <property type="nucleotide sequence ID" value="XM_003103212.2"/>
</dbReference>
<keyword evidence="2" id="KW-0812">Transmembrane</keyword>
<name>A0A6A5FVG8_CAERE</name>
<evidence type="ECO:0000313" key="4">
    <source>
        <dbReference type="Proteomes" id="UP000483820"/>
    </source>
</evidence>
<dbReference type="KEGG" id="crq:GCK72_023065"/>
<evidence type="ECO:0000256" key="2">
    <source>
        <dbReference type="SAM" id="Phobius"/>
    </source>
</evidence>
<feature type="transmembrane region" description="Helical" evidence="2">
    <location>
        <begin position="260"/>
        <end position="285"/>
    </location>
</feature>
<feature type="transmembrane region" description="Helical" evidence="2">
    <location>
        <begin position="7"/>
        <end position="30"/>
    </location>
</feature>